<keyword evidence="2" id="KW-1185">Reference proteome</keyword>
<sequence>MTQILKQRIGERVGALKISWRQASMDAGLGAGFIQDIITGRGQAPAEQAITSLAAVLKCSPAYLMGERDEAPHNIPQTILGTVQRPDVVMTLKIVDELLTSGHVDAAHLAVKRVLKEIQVQ</sequence>
<organism evidence="1 2">
    <name type="scientific">Microvirga aerophila</name>
    <dbReference type="NCBI Taxonomy" id="670291"/>
    <lineage>
        <taxon>Bacteria</taxon>
        <taxon>Pseudomonadati</taxon>
        <taxon>Pseudomonadota</taxon>
        <taxon>Alphaproteobacteria</taxon>
        <taxon>Hyphomicrobiales</taxon>
        <taxon>Methylobacteriaceae</taxon>
        <taxon>Microvirga</taxon>
    </lineage>
</organism>
<dbReference type="OrthoDB" id="528805at2"/>
<name>A0A512C4T3_9HYPH</name>
<dbReference type="Proteomes" id="UP000321085">
    <property type="component" value="Unassembled WGS sequence"/>
</dbReference>
<evidence type="ECO:0008006" key="3">
    <source>
        <dbReference type="Google" id="ProtNLM"/>
    </source>
</evidence>
<dbReference type="AlphaFoldDB" id="A0A512C4T3"/>
<protein>
    <recommendedName>
        <fullName evidence="3">HTH cro/C1-type domain-containing protein</fullName>
    </recommendedName>
</protein>
<reference evidence="1 2" key="1">
    <citation type="submission" date="2019-07" db="EMBL/GenBank/DDBJ databases">
        <title>Whole genome shotgun sequence of Microvirga aerophila NBRC 106136.</title>
        <authorList>
            <person name="Hosoyama A."/>
            <person name="Uohara A."/>
            <person name="Ohji S."/>
            <person name="Ichikawa N."/>
        </authorList>
    </citation>
    <scope>NUCLEOTIDE SEQUENCE [LARGE SCALE GENOMIC DNA]</scope>
    <source>
        <strain evidence="1 2">NBRC 106136</strain>
    </source>
</reference>
<proteinExistence type="predicted"/>
<evidence type="ECO:0000313" key="1">
    <source>
        <dbReference type="EMBL" id="GEO19243.1"/>
    </source>
</evidence>
<dbReference type="EMBL" id="BJYU01000373">
    <property type="protein sequence ID" value="GEO19243.1"/>
    <property type="molecule type" value="Genomic_DNA"/>
</dbReference>
<dbReference type="SUPFAM" id="SSF47413">
    <property type="entry name" value="lambda repressor-like DNA-binding domains"/>
    <property type="match status" value="1"/>
</dbReference>
<evidence type="ECO:0000313" key="2">
    <source>
        <dbReference type="Proteomes" id="UP000321085"/>
    </source>
</evidence>
<accession>A0A512C4T3</accession>
<dbReference type="Gene3D" id="1.10.260.40">
    <property type="entry name" value="lambda repressor-like DNA-binding domains"/>
    <property type="match status" value="1"/>
</dbReference>
<gene>
    <name evidence="1" type="ORF">MAE02_69390</name>
</gene>
<dbReference type="InterPro" id="IPR010982">
    <property type="entry name" value="Lambda_DNA-bd_dom_sf"/>
</dbReference>
<dbReference type="RefSeq" id="WP_114189389.1">
    <property type="nucleotide sequence ID" value="NZ_BJYU01000373.1"/>
</dbReference>
<comment type="caution">
    <text evidence="1">The sequence shown here is derived from an EMBL/GenBank/DDBJ whole genome shotgun (WGS) entry which is preliminary data.</text>
</comment>
<dbReference type="GO" id="GO:0003677">
    <property type="term" value="F:DNA binding"/>
    <property type="evidence" value="ECO:0007669"/>
    <property type="project" value="InterPro"/>
</dbReference>